<dbReference type="GO" id="GO:0003684">
    <property type="term" value="F:damaged DNA binding"/>
    <property type="evidence" value="ECO:0007669"/>
    <property type="project" value="InterPro"/>
</dbReference>
<dbReference type="InterPro" id="IPR018325">
    <property type="entry name" value="Rad4/PNGase_transGLS-fold"/>
</dbReference>
<dbReference type="InterPro" id="IPR004583">
    <property type="entry name" value="DNA_repair_Rad4"/>
</dbReference>
<feature type="region of interest" description="Disordered" evidence="6">
    <location>
        <begin position="90"/>
        <end position="113"/>
    </location>
</feature>
<dbReference type="AlphaFoldDB" id="A0A6G0WLM4"/>
<dbReference type="Gene3D" id="3.30.70.2460">
    <property type="entry name" value="Rad4, beta-hairpin domain BHD3"/>
    <property type="match status" value="1"/>
</dbReference>
<feature type="domain" description="Rad4 beta-hairpin" evidence="8">
    <location>
        <begin position="417"/>
        <end position="489"/>
    </location>
</feature>
<dbReference type="VEuPathDB" id="FungiDB:AeMF1_008954"/>
<organism evidence="10 11">
    <name type="scientific">Aphanomyces euteiches</name>
    <dbReference type="NCBI Taxonomy" id="100861"/>
    <lineage>
        <taxon>Eukaryota</taxon>
        <taxon>Sar</taxon>
        <taxon>Stramenopiles</taxon>
        <taxon>Oomycota</taxon>
        <taxon>Saprolegniomycetes</taxon>
        <taxon>Saprolegniales</taxon>
        <taxon>Verrucalvaceae</taxon>
        <taxon>Aphanomyces</taxon>
    </lineage>
</organism>
<comment type="subcellular location">
    <subcellularLocation>
        <location evidence="1">Nucleus</location>
    </subcellularLocation>
</comment>
<dbReference type="Pfam" id="PF03835">
    <property type="entry name" value="Rad4"/>
    <property type="match status" value="1"/>
</dbReference>
<dbReference type="PANTHER" id="PTHR12135:SF0">
    <property type="entry name" value="DNA REPAIR PROTEIN COMPLEMENTING XP-C CELLS"/>
    <property type="match status" value="1"/>
</dbReference>
<keyword evidence="4" id="KW-0234">DNA repair</keyword>
<evidence type="ECO:0008006" key="12">
    <source>
        <dbReference type="Google" id="ProtNLM"/>
    </source>
</evidence>
<dbReference type="Pfam" id="PF10403">
    <property type="entry name" value="BHD_1"/>
    <property type="match status" value="1"/>
</dbReference>
<evidence type="ECO:0000256" key="1">
    <source>
        <dbReference type="ARBA" id="ARBA00004123"/>
    </source>
</evidence>
<dbReference type="InterPro" id="IPR038765">
    <property type="entry name" value="Papain-like_cys_pep_sf"/>
</dbReference>
<evidence type="ECO:0000256" key="4">
    <source>
        <dbReference type="ARBA" id="ARBA00023204"/>
    </source>
</evidence>
<dbReference type="InterPro" id="IPR018328">
    <property type="entry name" value="Rad4_beta-hairpin_dom3"/>
</dbReference>
<dbReference type="GO" id="GO:0003697">
    <property type="term" value="F:single-stranded DNA binding"/>
    <property type="evidence" value="ECO:0007669"/>
    <property type="project" value="TreeGrafter"/>
</dbReference>
<proteinExistence type="inferred from homology"/>
<name>A0A6G0WLM4_9STRA</name>
<dbReference type="SMART" id="SM01031">
    <property type="entry name" value="BHD_2"/>
    <property type="match status" value="1"/>
</dbReference>
<dbReference type="InterPro" id="IPR042488">
    <property type="entry name" value="Rad4_BHD3_sf"/>
</dbReference>
<dbReference type="InterPro" id="IPR036985">
    <property type="entry name" value="Transglutaminase-like_sf"/>
</dbReference>
<comment type="similarity">
    <text evidence="2">Belongs to the XPC family.</text>
</comment>
<accession>A0A6G0WLM4</accession>
<feature type="region of interest" description="Disordered" evidence="6">
    <location>
        <begin position="1"/>
        <end position="76"/>
    </location>
</feature>
<dbReference type="Pfam" id="PF10405">
    <property type="entry name" value="BHD_3"/>
    <property type="match status" value="1"/>
</dbReference>
<feature type="compositionally biased region" description="Polar residues" evidence="6">
    <location>
        <begin position="63"/>
        <end position="72"/>
    </location>
</feature>
<keyword evidence="3" id="KW-0227">DNA damage</keyword>
<evidence type="ECO:0000256" key="5">
    <source>
        <dbReference type="ARBA" id="ARBA00023242"/>
    </source>
</evidence>
<dbReference type="Pfam" id="PF10404">
    <property type="entry name" value="BHD_2"/>
    <property type="match status" value="1"/>
</dbReference>
<keyword evidence="11" id="KW-1185">Reference proteome</keyword>
<dbReference type="SUPFAM" id="SSF54001">
    <property type="entry name" value="Cysteine proteinases"/>
    <property type="match status" value="1"/>
</dbReference>
<evidence type="ECO:0000313" key="10">
    <source>
        <dbReference type="EMBL" id="KAF0728197.1"/>
    </source>
</evidence>
<dbReference type="GO" id="GO:0005737">
    <property type="term" value="C:cytoplasm"/>
    <property type="evidence" value="ECO:0007669"/>
    <property type="project" value="TreeGrafter"/>
</dbReference>
<sequence>MSDEEYSFEDDGGWDNVEQFSANGWEDTRQGTQENEGDSDEGWENVSERNHDGGEVADDASPANDQPANELSSMPHLNEDWDSINAALNKQAEEEGTKKKSNKVKRLTKAEKNQRTTMRLAHIVCLMAREAEVNRSINDVSLQALLRSIAPADLEAIFKKDKFRDVAFLVQNLMQWFRHEFRRLPYTSSKHAAFNITVGSLMNVFFQREGHEHEMVCLFAALCRSWNINTRYTCSLDTPLVLKRHEAFDPHFGVDHSDDEEESSHPTRLHSSLRAWCEVFTSKEWIHVDVIRNLLNQPLEVERLRGRGSIMPHVVSFEASGRMIDVTRHYASDWARTQVAQCNPVWWSKLLQVGKYADDPVDVDEKLPMPTSVAGFKNHSQYCLEQHLGLYEWIHPRKPVGLFKGLPVFDRQSVQALHSAHRWLRQGRVVLASERDNPCKKVPKRKQPVRPTENFANPTPFSVATAVASADESTISLYGQWQTEAFVAPQIVDGVIPKNEHGNIEIWSDACLPIGSAHIRLPRAKQVATKLGIDFAPALVGWESKAGRSVPIFDGIVVCDHFVDMIQDAHSELEHSTVEKALAQKKKEIAKRWGIFVKKLLLRKRLRDEYG</sequence>
<dbReference type="SMART" id="SM01030">
    <property type="entry name" value="BHD_1"/>
    <property type="match status" value="1"/>
</dbReference>
<feature type="domain" description="Rad4 beta-hairpin" evidence="9">
    <location>
        <begin position="496"/>
        <end position="570"/>
    </location>
</feature>
<reference evidence="10 11" key="1">
    <citation type="submission" date="2019-07" db="EMBL/GenBank/DDBJ databases">
        <title>Genomics analysis of Aphanomyces spp. identifies a new class of oomycete effector associated with host adaptation.</title>
        <authorList>
            <person name="Gaulin E."/>
        </authorList>
    </citation>
    <scope>NUCLEOTIDE SEQUENCE [LARGE SCALE GENOMIC DNA]</scope>
    <source>
        <strain evidence="10 11">ATCC 201684</strain>
    </source>
</reference>
<evidence type="ECO:0000313" key="11">
    <source>
        <dbReference type="Proteomes" id="UP000481153"/>
    </source>
</evidence>
<dbReference type="GO" id="GO:0006289">
    <property type="term" value="P:nucleotide-excision repair"/>
    <property type="evidence" value="ECO:0007669"/>
    <property type="project" value="InterPro"/>
</dbReference>
<evidence type="ECO:0000259" key="9">
    <source>
        <dbReference type="SMART" id="SM01032"/>
    </source>
</evidence>
<protein>
    <recommendedName>
        <fullName evidence="12">Rad4 beta-hairpin domain-containing protein</fullName>
    </recommendedName>
</protein>
<evidence type="ECO:0000256" key="3">
    <source>
        <dbReference type="ARBA" id="ARBA00022763"/>
    </source>
</evidence>
<dbReference type="GO" id="GO:0000111">
    <property type="term" value="C:nucleotide-excision repair factor 2 complex"/>
    <property type="evidence" value="ECO:0007669"/>
    <property type="project" value="TreeGrafter"/>
</dbReference>
<dbReference type="SMART" id="SM01032">
    <property type="entry name" value="BHD_3"/>
    <property type="match status" value="1"/>
</dbReference>
<dbReference type="GO" id="GO:0006298">
    <property type="term" value="P:mismatch repair"/>
    <property type="evidence" value="ECO:0007669"/>
    <property type="project" value="TreeGrafter"/>
</dbReference>
<evidence type="ECO:0000259" key="7">
    <source>
        <dbReference type="SMART" id="SM01030"/>
    </source>
</evidence>
<dbReference type="PANTHER" id="PTHR12135">
    <property type="entry name" value="DNA REPAIR PROTEIN XP-C / RAD4"/>
    <property type="match status" value="1"/>
</dbReference>
<dbReference type="Proteomes" id="UP000481153">
    <property type="component" value="Unassembled WGS sequence"/>
</dbReference>
<comment type="caution">
    <text evidence="10">The sequence shown here is derived from an EMBL/GenBank/DDBJ whole genome shotgun (WGS) entry which is preliminary data.</text>
</comment>
<dbReference type="Gene3D" id="3.90.260.10">
    <property type="entry name" value="Transglutaminase-like"/>
    <property type="match status" value="1"/>
</dbReference>
<dbReference type="InterPro" id="IPR018327">
    <property type="entry name" value="BHD_2"/>
</dbReference>
<evidence type="ECO:0000256" key="2">
    <source>
        <dbReference type="ARBA" id="ARBA00009525"/>
    </source>
</evidence>
<keyword evidence="5" id="KW-0539">Nucleus</keyword>
<dbReference type="InterPro" id="IPR018326">
    <property type="entry name" value="Rad4_beta-hairpin_dom1"/>
</dbReference>
<dbReference type="Gene3D" id="2.20.20.110">
    <property type="entry name" value="Rad4, beta-hairpin domain BHD1"/>
    <property type="match status" value="1"/>
</dbReference>
<evidence type="ECO:0000256" key="6">
    <source>
        <dbReference type="SAM" id="MobiDB-lite"/>
    </source>
</evidence>
<evidence type="ECO:0000259" key="8">
    <source>
        <dbReference type="SMART" id="SM01031"/>
    </source>
</evidence>
<dbReference type="GO" id="GO:0071942">
    <property type="term" value="C:XPC complex"/>
    <property type="evidence" value="ECO:0007669"/>
    <property type="project" value="TreeGrafter"/>
</dbReference>
<feature type="compositionally biased region" description="Acidic residues" evidence="6">
    <location>
        <begin position="1"/>
        <end position="13"/>
    </location>
</feature>
<feature type="domain" description="Rad4 beta-hairpin" evidence="7">
    <location>
        <begin position="365"/>
        <end position="415"/>
    </location>
</feature>
<gene>
    <name evidence="10" type="ORF">Ae201684_014022</name>
</gene>
<dbReference type="EMBL" id="VJMJ01000181">
    <property type="protein sequence ID" value="KAF0728197.1"/>
    <property type="molecule type" value="Genomic_DNA"/>
</dbReference>